<keyword evidence="2" id="KW-1185">Reference proteome</keyword>
<dbReference type="Proteomes" id="UP000681317">
    <property type="component" value="Chromosome"/>
</dbReference>
<dbReference type="EMBL" id="AP024545">
    <property type="protein sequence ID" value="BCT93532.1"/>
    <property type="molecule type" value="Genomic_DNA"/>
</dbReference>
<dbReference type="RefSeq" id="WP_213434444.1">
    <property type="nucleotide sequence ID" value="NZ_AP024545.1"/>
</dbReference>
<proteinExistence type="predicted"/>
<sequence length="78" mass="8237">MNSSADIRGSLLGLQIVLGAMIESHPDLKAFASALERHSQIMLKTAGAVPGDMLHPAERIIEECATLAGRLIRAQGEG</sequence>
<gene>
    <name evidence="1" type="ORF">LYSCAS_25560</name>
</gene>
<organism evidence="1 2">
    <name type="scientific">Noviluteimonas caseinilytica</name>
    <dbReference type="NCBI Taxonomy" id="2675101"/>
    <lineage>
        <taxon>Bacteria</taxon>
        <taxon>Pseudomonadati</taxon>
        <taxon>Pseudomonadota</taxon>
        <taxon>Gammaproteobacteria</taxon>
        <taxon>Lysobacterales</taxon>
        <taxon>Lysobacteraceae</taxon>
        <taxon>Noviluteimonas</taxon>
    </lineage>
</organism>
<name>A0ABM7Q860_9GAMM</name>
<evidence type="ECO:0000313" key="1">
    <source>
        <dbReference type="EMBL" id="BCT93532.1"/>
    </source>
</evidence>
<reference evidence="1 2" key="1">
    <citation type="submission" date="2021-03" db="EMBL/GenBank/DDBJ databases">
        <title>Complete Genome Sequences of Two Lysobacter Strains Isolated from Sea Water (Lysobacter caseinilyticus) and Soil (Lysobacter helvus) in South Korea.</title>
        <authorList>
            <person name="Watanabe Y."/>
            <person name="Arakawa K."/>
        </authorList>
    </citation>
    <scope>NUCLEOTIDE SEQUENCE [LARGE SCALE GENOMIC DNA]</scope>
    <source>
        <strain evidence="1 2">KVB24</strain>
    </source>
</reference>
<protein>
    <submittedName>
        <fullName evidence="1">Uncharacterized protein</fullName>
    </submittedName>
</protein>
<accession>A0ABM7Q860</accession>
<evidence type="ECO:0000313" key="2">
    <source>
        <dbReference type="Proteomes" id="UP000681317"/>
    </source>
</evidence>